<dbReference type="GO" id="GO:0016705">
    <property type="term" value="F:oxidoreductase activity, acting on paired donors, with incorporation or reduction of molecular oxygen"/>
    <property type="evidence" value="ECO:0007669"/>
    <property type="project" value="InterPro"/>
</dbReference>
<evidence type="ECO:0000256" key="5">
    <source>
        <dbReference type="ARBA" id="ARBA00023002"/>
    </source>
</evidence>
<evidence type="ECO:0000256" key="8">
    <source>
        <dbReference type="ARBA" id="ARBA00055433"/>
    </source>
</evidence>
<dbReference type="GO" id="GO:0005506">
    <property type="term" value="F:iron ion binding"/>
    <property type="evidence" value="ECO:0007669"/>
    <property type="project" value="InterPro"/>
</dbReference>
<dbReference type="PANTHER" id="PTHR46696:SF1">
    <property type="entry name" value="CYTOCHROME P450 YJIB-RELATED"/>
    <property type="match status" value="1"/>
</dbReference>
<dbReference type="AlphaFoldDB" id="A0A4Q7J3B6"/>
<dbReference type="PRINTS" id="PR00359">
    <property type="entry name" value="BP450"/>
</dbReference>
<comment type="pathway">
    <text evidence="1">Antibiotic biosynthesis; vancomycin biosynthesis.</text>
</comment>
<accession>A0A4Q7J3B6</accession>
<evidence type="ECO:0000256" key="1">
    <source>
        <dbReference type="ARBA" id="ARBA00004660"/>
    </source>
</evidence>
<comment type="function">
    <text evidence="8">Involved in the coupling of aromatic side chains of the heptapeptide of vancomycin.</text>
</comment>
<evidence type="ECO:0000256" key="4">
    <source>
        <dbReference type="ARBA" id="ARBA00022723"/>
    </source>
</evidence>
<proteinExistence type="inferred from homology"/>
<dbReference type="RefSeq" id="WP_130477762.1">
    <property type="nucleotide sequence ID" value="NZ_SFCC01000012.1"/>
</dbReference>
<evidence type="ECO:0000256" key="2">
    <source>
        <dbReference type="ARBA" id="ARBA00010617"/>
    </source>
</evidence>
<evidence type="ECO:0000256" key="7">
    <source>
        <dbReference type="ARBA" id="ARBA00023033"/>
    </source>
</evidence>
<keyword evidence="11" id="KW-1185">Reference proteome</keyword>
<dbReference type="PANTHER" id="PTHR46696">
    <property type="entry name" value="P450, PUTATIVE (EUROFUNG)-RELATED"/>
    <property type="match status" value="1"/>
</dbReference>
<keyword evidence="3 9" id="KW-0349">Heme</keyword>
<keyword evidence="6 9" id="KW-0408">Iron</keyword>
<evidence type="ECO:0000256" key="9">
    <source>
        <dbReference type="RuleBase" id="RU000461"/>
    </source>
</evidence>
<dbReference type="GO" id="GO:0020037">
    <property type="term" value="F:heme binding"/>
    <property type="evidence" value="ECO:0007669"/>
    <property type="project" value="InterPro"/>
</dbReference>
<keyword evidence="7 9" id="KW-0503">Monooxygenase</keyword>
<reference evidence="10 11" key="1">
    <citation type="submission" date="2019-02" db="EMBL/GenBank/DDBJ databases">
        <title>Draft genome sequence of Amycolatopsis sp. 8-3EHSu isolated from roots of Suaeda maritima.</title>
        <authorList>
            <person name="Duangmal K."/>
            <person name="Chantavorakit T."/>
        </authorList>
    </citation>
    <scope>NUCLEOTIDE SEQUENCE [LARGE SCALE GENOMIC DNA]</scope>
    <source>
        <strain evidence="10 11">8-3EHSu</strain>
    </source>
</reference>
<evidence type="ECO:0000256" key="6">
    <source>
        <dbReference type="ARBA" id="ARBA00023004"/>
    </source>
</evidence>
<protein>
    <submittedName>
        <fullName evidence="10">Cytochrome P450</fullName>
    </submittedName>
</protein>
<evidence type="ECO:0000313" key="10">
    <source>
        <dbReference type="EMBL" id="RZQ61459.1"/>
    </source>
</evidence>
<organism evidence="10 11">
    <name type="scientific">Amycolatopsis suaedae</name>
    <dbReference type="NCBI Taxonomy" id="2510978"/>
    <lineage>
        <taxon>Bacteria</taxon>
        <taxon>Bacillati</taxon>
        <taxon>Actinomycetota</taxon>
        <taxon>Actinomycetes</taxon>
        <taxon>Pseudonocardiales</taxon>
        <taxon>Pseudonocardiaceae</taxon>
        <taxon>Amycolatopsis</taxon>
    </lineage>
</organism>
<comment type="caution">
    <text evidence="10">The sequence shown here is derived from an EMBL/GenBank/DDBJ whole genome shotgun (WGS) entry which is preliminary data.</text>
</comment>
<dbReference type="InterPro" id="IPR002397">
    <property type="entry name" value="Cyt_P450_B"/>
</dbReference>
<dbReference type="Pfam" id="PF00067">
    <property type="entry name" value="p450"/>
    <property type="match status" value="1"/>
</dbReference>
<dbReference type="GO" id="GO:0004497">
    <property type="term" value="F:monooxygenase activity"/>
    <property type="evidence" value="ECO:0007669"/>
    <property type="project" value="UniProtKB-KW"/>
</dbReference>
<dbReference type="PROSITE" id="PS00086">
    <property type="entry name" value="CYTOCHROME_P450"/>
    <property type="match status" value="1"/>
</dbReference>
<dbReference type="InterPro" id="IPR001128">
    <property type="entry name" value="Cyt_P450"/>
</dbReference>
<evidence type="ECO:0000313" key="11">
    <source>
        <dbReference type="Proteomes" id="UP000292003"/>
    </source>
</evidence>
<dbReference type="SUPFAM" id="SSF48264">
    <property type="entry name" value="Cytochrome P450"/>
    <property type="match status" value="1"/>
</dbReference>
<dbReference type="OrthoDB" id="3664945at2"/>
<evidence type="ECO:0000256" key="3">
    <source>
        <dbReference type="ARBA" id="ARBA00022617"/>
    </source>
</evidence>
<sequence length="401" mass="44458">MTTNQSDLPAAPAARDARCPFHPPADYATWQQAEGLQWVRLRDGSSAWAVTRFDDIRSVARNPAISTDATNPRLPKLLGERVDDVPLFFLQMDPPAHTRLRRMITKFFTVKRIDAMRPRIQEVVDGFVEQMISKGPPADLVADFALPVPSLVISVMLGVPYSDHEFFQRNSKTMTNRNLPADEQAQATRTLFAYLLDLVHRKEREPADDIISTLVHEYVATGELTHEQVAINGVALLIAGHDTTARMLSMGTAVLLQHPDQLARLRDTDDPAVVARAVEELLRFLSIAEMLPRVATADITVGEQVIRAGDGVVLNYLAGNHDPSFVADPGVLDLDRNVRGQLAFGYGVHQCLGQPLARAELQIGLPTLLRRLPGLRLAVPFEELDVRHDAGTYLNALPVRW</sequence>
<name>A0A4Q7J3B6_9PSEU</name>
<dbReference type="CDD" id="cd11030">
    <property type="entry name" value="CYP105-like"/>
    <property type="match status" value="1"/>
</dbReference>
<dbReference type="PRINTS" id="PR00385">
    <property type="entry name" value="P450"/>
</dbReference>
<keyword evidence="5 9" id="KW-0560">Oxidoreductase</keyword>
<dbReference type="FunFam" id="1.10.630.10:FF:000018">
    <property type="entry name" value="Cytochrome P450 monooxygenase"/>
    <property type="match status" value="1"/>
</dbReference>
<comment type="similarity">
    <text evidence="2 9">Belongs to the cytochrome P450 family.</text>
</comment>
<gene>
    <name evidence="10" type="ORF">EWH70_24095</name>
</gene>
<dbReference type="Proteomes" id="UP000292003">
    <property type="component" value="Unassembled WGS sequence"/>
</dbReference>
<keyword evidence="4 9" id="KW-0479">Metal-binding</keyword>
<dbReference type="Gene3D" id="1.10.630.10">
    <property type="entry name" value="Cytochrome P450"/>
    <property type="match status" value="1"/>
</dbReference>
<dbReference type="EMBL" id="SFCC01000012">
    <property type="protein sequence ID" value="RZQ61459.1"/>
    <property type="molecule type" value="Genomic_DNA"/>
</dbReference>
<dbReference type="InterPro" id="IPR017972">
    <property type="entry name" value="Cyt_P450_CS"/>
</dbReference>
<dbReference type="InterPro" id="IPR036396">
    <property type="entry name" value="Cyt_P450_sf"/>
</dbReference>